<organism evidence="2 3">
    <name type="scientific">Marinicrinis sediminis</name>
    <dbReference type="NCBI Taxonomy" id="1652465"/>
    <lineage>
        <taxon>Bacteria</taxon>
        <taxon>Bacillati</taxon>
        <taxon>Bacillota</taxon>
        <taxon>Bacilli</taxon>
        <taxon>Bacillales</taxon>
        <taxon>Paenibacillaceae</taxon>
    </lineage>
</organism>
<proteinExistence type="predicted"/>
<dbReference type="Pfam" id="PF13274">
    <property type="entry name" value="SocA_Panacea"/>
    <property type="match status" value="1"/>
</dbReference>
<keyword evidence="3" id="KW-1185">Reference proteome</keyword>
<dbReference type="EMBL" id="JBHUMM010000015">
    <property type="protein sequence ID" value="MFD2671795.1"/>
    <property type="molecule type" value="Genomic_DNA"/>
</dbReference>
<name>A0ABW5RAN1_9BACL</name>
<reference evidence="3" key="1">
    <citation type="journal article" date="2019" name="Int. J. Syst. Evol. Microbiol.">
        <title>The Global Catalogue of Microorganisms (GCM) 10K type strain sequencing project: providing services to taxonomists for standard genome sequencing and annotation.</title>
        <authorList>
            <consortium name="The Broad Institute Genomics Platform"/>
            <consortium name="The Broad Institute Genome Sequencing Center for Infectious Disease"/>
            <person name="Wu L."/>
            <person name="Ma J."/>
        </authorList>
    </citation>
    <scope>NUCLEOTIDE SEQUENCE [LARGE SCALE GENOMIC DNA]</scope>
    <source>
        <strain evidence="3">KCTC 33676</strain>
    </source>
</reference>
<sequence>MDNINYAIRYLVLNYPYKDELSKTRLTKMVYLADWKSAQKHHTQITNIKWRFYHFGPFVNDVFKAAQKDSKLLVLDDFSMYGTVKKVISIKGKQNEASLRLDKLTLRECSILDDIINETKYLNWSEFIDYVYDTYPIKTQRRYGILDLISLAGEEKYNR</sequence>
<evidence type="ECO:0000259" key="1">
    <source>
        <dbReference type="Pfam" id="PF13274"/>
    </source>
</evidence>
<dbReference type="RefSeq" id="WP_379929269.1">
    <property type="nucleotide sequence ID" value="NZ_JBHUMM010000015.1"/>
</dbReference>
<accession>A0ABW5RAN1</accession>
<dbReference type="Proteomes" id="UP001597497">
    <property type="component" value="Unassembled WGS sequence"/>
</dbReference>
<feature type="domain" description="Antitoxin SocA-like Panacea" evidence="1">
    <location>
        <begin position="26"/>
        <end position="133"/>
    </location>
</feature>
<comment type="caution">
    <text evidence="2">The sequence shown here is derived from an EMBL/GenBank/DDBJ whole genome shotgun (WGS) entry which is preliminary data.</text>
</comment>
<protein>
    <submittedName>
        <fullName evidence="2">Panacea domain-containing protein</fullName>
    </submittedName>
</protein>
<evidence type="ECO:0000313" key="2">
    <source>
        <dbReference type="EMBL" id="MFD2671795.1"/>
    </source>
</evidence>
<gene>
    <name evidence="2" type="ORF">ACFSUC_09265</name>
</gene>
<dbReference type="InterPro" id="IPR025272">
    <property type="entry name" value="SocA_Panacea"/>
</dbReference>
<evidence type="ECO:0000313" key="3">
    <source>
        <dbReference type="Proteomes" id="UP001597497"/>
    </source>
</evidence>